<dbReference type="InterPro" id="IPR006143">
    <property type="entry name" value="RND_pump_MFP"/>
</dbReference>
<name>A0A7W7YMV4_9BACT</name>
<feature type="domain" description="ALG44 barrel-sandwich hybrid" evidence="5">
    <location>
        <begin position="143"/>
        <end position="211"/>
    </location>
</feature>
<keyword evidence="4" id="KW-1133">Transmembrane helix</keyword>
<dbReference type="Proteomes" id="UP000534294">
    <property type="component" value="Unassembled WGS sequence"/>
</dbReference>
<feature type="coiled-coil region" evidence="2">
    <location>
        <begin position="120"/>
        <end position="187"/>
    </location>
</feature>
<keyword evidence="4" id="KW-0812">Transmembrane</keyword>
<dbReference type="NCBIfam" id="TIGR01730">
    <property type="entry name" value="RND_mfp"/>
    <property type="match status" value="1"/>
</dbReference>
<proteinExistence type="inferred from homology"/>
<comment type="similarity">
    <text evidence="1">Belongs to the membrane fusion protein (MFP) (TC 8.A.1) family.</text>
</comment>
<dbReference type="Gene3D" id="1.10.287.470">
    <property type="entry name" value="Helix hairpin bin"/>
    <property type="match status" value="1"/>
</dbReference>
<feature type="compositionally biased region" description="Basic and acidic residues" evidence="3">
    <location>
        <begin position="402"/>
        <end position="411"/>
    </location>
</feature>
<dbReference type="RefSeq" id="WP_184210135.1">
    <property type="nucleotide sequence ID" value="NZ_JACHIF010000006.1"/>
</dbReference>
<feature type="region of interest" description="Disordered" evidence="3">
    <location>
        <begin position="400"/>
        <end position="423"/>
    </location>
</feature>
<dbReference type="PANTHER" id="PTHR30469:SF12">
    <property type="entry name" value="MULTIDRUG RESISTANCE PROTEIN MDTA"/>
    <property type="match status" value="1"/>
</dbReference>
<dbReference type="Gene3D" id="2.40.30.170">
    <property type="match status" value="1"/>
</dbReference>
<accession>A0A7W7YMV4</accession>
<dbReference type="PANTHER" id="PTHR30469">
    <property type="entry name" value="MULTIDRUG RESISTANCE PROTEIN MDTA"/>
    <property type="match status" value="1"/>
</dbReference>
<dbReference type="GO" id="GO:1990281">
    <property type="term" value="C:efflux pump complex"/>
    <property type="evidence" value="ECO:0007669"/>
    <property type="project" value="TreeGrafter"/>
</dbReference>
<dbReference type="Gene3D" id="2.40.50.100">
    <property type="match status" value="1"/>
</dbReference>
<evidence type="ECO:0000256" key="4">
    <source>
        <dbReference type="SAM" id="Phobius"/>
    </source>
</evidence>
<keyword evidence="7" id="KW-1185">Reference proteome</keyword>
<evidence type="ECO:0000313" key="6">
    <source>
        <dbReference type="EMBL" id="MBB5038907.1"/>
    </source>
</evidence>
<keyword evidence="4" id="KW-0472">Membrane</keyword>
<dbReference type="PROSITE" id="PS51257">
    <property type="entry name" value="PROKAR_LIPOPROTEIN"/>
    <property type="match status" value="1"/>
</dbReference>
<dbReference type="EMBL" id="JACHIF010000006">
    <property type="protein sequence ID" value="MBB5038907.1"/>
    <property type="molecule type" value="Genomic_DNA"/>
</dbReference>
<evidence type="ECO:0000256" key="3">
    <source>
        <dbReference type="SAM" id="MobiDB-lite"/>
    </source>
</evidence>
<protein>
    <submittedName>
        <fullName evidence="6">RND family efflux transporter MFP subunit</fullName>
    </submittedName>
</protein>
<evidence type="ECO:0000256" key="2">
    <source>
        <dbReference type="SAM" id="Coils"/>
    </source>
</evidence>
<dbReference type="Pfam" id="PF25964">
    <property type="entry name" value="BSH_ALG44"/>
    <property type="match status" value="1"/>
</dbReference>
<gene>
    <name evidence="6" type="ORF">HNQ64_003172</name>
</gene>
<dbReference type="SUPFAM" id="SSF111369">
    <property type="entry name" value="HlyD-like secretion proteins"/>
    <property type="match status" value="1"/>
</dbReference>
<dbReference type="InterPro" id="IPR058835">
    <property type="entry name" value="BSH_ALG44"/>
</dbReference>
<organism evidence="6 7">
    <name type="scientific">Prosthecobacter dejongeii</name>
    <dbReference type="NCBI Taxonomy" id="48465"/>
    <lineage>
        <taxon>Bacteria</taxon>
        <taxon>Pseudomonadati</taxon>
        <taxon>Verrucomicrobiota</taxon>
        <taxon>Verrucomicrobiia</taxon>
        <taxon>Verrucomicrobiales</taxon>
        <taxon>Verrucomicrobiaceae</taxon>
        <taxon>Prosthecobacter</taxon>
    </lineage>
</organism>
<comment type="caution">
    <text evidence="6">The sequence shown here is derived from an EMBL/GenBank/DDBJ whole genome shotgun (WGS) entry which is preliminary data.</text>
</comment>
<keyword evidence="2" id="KW-0175">Coiled coil</keyword>
<evidence type="ECO:0000256" key="1">
    <source>
        <dbReference type="ARBA" id="ARBA00009477"/>
    </source>
</evidence>
<evidence type="ECO:0000259" key="5">
    <source>
        <dbReference type="Pfam" id="PF25964"/>
    </source>
</evidence>
<dbReference type="GO" id="GO:0015562">
    <property type="term" value="F:efflux transmembrane transporter activity"/>
    <property type="evidence" value="ECO:0007669"/>
    <property type="project" value="TreeGrafter"/>
</dbReference>
<reference evidence="6 7" key="1">
    <citation type="submission" date="2020-08" db="EMBL/GenBank/DDBJ databases">
        <title>Genomic Encyclopedia of Type Strains, Phase IV (KMG-IV): sequencing the most valuable type-strain genomes for metagenomic binning, comparative biology and taxonomic classification.</title>
        <authorList>
            <person name="Goeker M."/>
        </authorList>
    </citation>
    <scope>NUCLEOTIDE SEQUENCE [LARGE SCALE GENOMIC DNA]</scope>
    <source>
        <strain evidence="6 7">DSM 12251</strain>
    </source>
</reference>
<evidence type="ECO:0000313" key="7">
    <source>
        <dbReference type="Proteomes" id="UP000534294"/>
    </source>
</evidence>
<sequence length="423" mass="46233">MRFLLRAVRFILPFVVLGACVFVTWYLLKNPPPQEKKEMPPTFVRVEGTVLNKTEYELRVRSQGTVQPRTRSTLLPEVSGKIIEISPSFRPGGFFGQGDVLMRLDPLDYETAIVIAKGTLAQAEVMLAEEKARADQAVENWRAMGRTGTPSALVTRAPQVAKAEADVASAKAQIMKAERDLERTTIRSPYACQVLEQAVDVGQFVSQGTILGRIFAVDYVEIRLPLPERESQFLKLPQSFRDQSTATEDGAKVFLKSIVAGKPVAWEGKIVRVEGSLDAETRQATAVAQVTDPYARRADGSPPLTIGAFVEAEISGEPLRDVYIIPRNAVRAGNEIILIDRPQNTLRRLTVDPLVSNEKHIVVSASAAKAPKPGDVLCITPIPFPADGARVLPSIDGQMEADTAKEDKPAGKEPPMMVKPATT</sequence>
<feature type="transmembrane region" description="Helical" evidence="4">
    <location>
        <begin position="7"/>
        <end position="28"/>
    </location>
</feature>
<dbReference type="AlphaFoldDB" id="A0A7W7YMV4"/>